<evidence type="ECO:0008006" key="3">
    <source>
        <dbReference type="Google" id="ProtNLM"/>
    </source>
</evidence>
<accession>R9BXY0</accession>
<evidence type="ECO:0000313" key="2">
    <source>
        <dbReference type="Proteomes" id="UP000013988"/>
    </source>
</evidence>
<dbReference type="RefSeq" id="WP_016209194.1">
    <property type="nucleotide sequence ID" value="NZ_ASRV01000258.1"/>
</dbReference>
<gene>
    <name evidence="1" type="ORF">A500_19982</name>
</gene>
<comment type="caution">
    <text evidence="1">The sequence shown here is derived from an EMBL/GenBank/DDBJ whole genome shotgun (WGS) entry which is preliminary data.</text>
</comment>
<sequence>SRNKVVLASLIMTKYNDKIEIVELNSVDKQYNKILLCKIFKDVAEENIKSINICCSVYNREHIILEELGFENSTPINYFIIKK</sequence>
<dbReference type="EMBL" id="ASRV01000258">
    <property type="protein sequence ID" value="EOR19826.1"/>
    <property type="molecule type" value="Genomic_DNA"/>
</dbReference>
<feature type="non-terminal residue" evidence="1">
    <location>
        <position position="1"/>
    </location>
</feature>
<organism evidence="1 2">
    <name type="scientific">Clostridium sartagoforme AAU1</name>
    <dbReference type="NCBI Taxonomy" id="1202534"/>
    <lineage>
        <taxon>Bacteria</taxon>
        <taxon>Bacillati</taxon>
        <taxon>Bacillota</taxon>
        <taxon>Clostridia</taxon>
        <taxon>Eubacteriales</taxon>
        <taxon>Clostridiaceae</taxon>
        <taxon>Clostridium</taxon>
    </lineage>
</organism>
<dbReference type="Proteomes" id="UP000013988">
    <property type="component" value="Unassembled WGS sequence"/>
</dbReference>
<proteinExistence type="predicted"/>
<name>R9BXY0_9CLOT</name>
<keyword evidence="2" id="KW-1185">Reference proteome</keyword>
<reference evidence="1 2" key="1">
    <citation type="submission" date="2013-03" db="EMBL/GenBank/DDBJ databases">
        <title>Whole genome shotgun sequencing of Clostridium sartagoforme AAU1.</title>
        <authorList>
            <person name="Joshi C.G."/>
            <person name="Duggirala S.M."/>
            <person name="Nathani N.M."/>
            <person name="Bhatt V.D."/>
            <person name="Patel A.K."/>
            <person name="Pandya P.R."/>
            <person name="KaPatel J.A."/>
        </authorList>
    </citation>
    <scope>NUCLEOTIDE SEQUENCE [LARGE SCALE GENOMIC DNA]</scope>
    <source>
        <strain evidence="1 2">AAU1</strain>
    </source>
</reference>
<evidence type="ECO:0000313" key="1">
    <source>
        <dbReference type="EMBL" id="EOR19826.1"/>
    </source>
</evidence>
<protein>
    <recommendedName>
        <fullName evidence="3">GNAT family N-acetyltransferase</fullName>
    </recommendedName>
</protein>
<dbReference type="AlphaFoldDB" id="R9BXY0"/>
<dbReference type="PATRIC" id="fig|1202534.3.peg.3982"/>